<feature type="compositionally biased region" description="Polar residues" evidence="6">
    <location>
        <begin position="633"/>
        <end position="660"/>
    </location>
</feature>
<dbReference type="GO" id="GO:0004674">
    <property type="term" value="F:protein serine/threonine kinase activity"/>
    <property type="evidence" value="ECO:0007669"/>
    <property type="project" value="UniProtKB-KW"/>
</dbReference>
<dbReference type="InterPro" id="IPR011009">
    <property type="entry name" value="Kinase-like_dom_sf"/>
</dbReference>
<evidence type="ECO:0000256" key="3">
    <source>
        <dbReference type="ARBA" id="ARBA00022741"/>
    </source>
</evidence>
<dbReference type="InterPro" id="IPR045270">
    <property type="entry name" value="STKc_AGC"/>
</dbReference>
<dbReference type="InterPro" id="IPR000719">
    <property type="entry name" value="Prot_kinase_dom"/>
</dbReference>
<feature type="domain" description="Protein kinase" evidence="7">
    <location>
        <begin position="201"/>
        <end position="480"/>
    </location>
</feature>
<keyword evidence="1" id="KW-0723">Serine/threonine-protein kinase</keyword>
<evidence type="ECO:0000256" key="4">
    <source>
        <dbReference type="ARBA" id="ARBA00022777"/>
    </source>
</evidence>
<keyword evidence="2" id="KW-0808">Transferase</keyword>
<feature type="region of interest" description="Disordered" evidence="6">
    <location>
        <begin position="623"/>
        <end position="670"/>
    </location>
</feature>
<organism evidence="8 9">
    <name type="scientific">Rhizopogon vesiculosus</name>
    <dbReference type="NCBI Taxonomy" id="180088"/>
    <lineage>
        <taxon>Eukaryota</taxon>
        <taxon>Fungi</taxon>
        <taxon>Dikarya</taxon>
        <taxon>Basidiomycota</taxon>
        <taxon>Agaricomycotina</taxon>
        <taxon>Agaricomycetes</taxon>
        <taxon>Agaricomycetidae</taxon>
        <taxon>Boletales</taxon>
        <taxon>Suillineae</taxon>
        <taxon>Rhizopogonaceae</taxon>
        <taxon>Rhizopogon</taxon>
    </lineage>
</organism>
<evidence type="ECO:0000313" key="8">
    <source>
        <dbReference type="EMBL" id="OJA16524.1"/>
    </source>
</evidence>
<evidence type="ECO:0000256" key="6">
    <source>
        <dbReference type="SAM" id="MobiDB-lite"/>
    </source>
</evidence>
<dbReference type="CDD" id="cd05123">
    <property type="entry name" value="STKc_AGC"/>
    <property type="match status" value="1"/>
</dbReference>
<dbReference type="Proteomes" id="UP000183567">
    <property type="component" value="Unassembled WGS sequence"/>
</dbReference>
<dbReference type="OrthoDB" id="68483at2759"/>
<comment type="caution">
    <text evidence="8">The sequence shown here is derived from an EMBL/GenBank/DDBJ whole genome shotgun (WGS) entry which is preliminary data.</text>
</comment>
<evidence type="ECO:0000256" key="5">
    <source>
        <dbReference type="ARBA" id="ARBA00022840"/>
    </source>
</evidence>
<dbReference type="PROSITE" id="PS00108">
    <property type="entry name" value="PROTEIN_KINASE_ST"/>
    <property type="match status" value="1"/>
</dbReference>
<protein>
    <recommendedName>
        <fullName evidence="7">Protein kinase domain-containing protein</fullName>
    </recommendedName>
</protein>
<keyword evidence="3" id="KW-0547">Nucleotide-binding</keyword>
<dbReference type="PROSITE" id="PS50011">
    <property type="entry name" value="PROTEIN_KINASE_DOM"/>
    <property type="match status" value="1"/>
</dbReference>
<sequence length="702" mass="78278">MVSFLSYKGQTGERSITETVSLSAFPVKPLSKVWNNIKSPKSFFSKAKRTPVSLSQESVSTPARPSGCAAANVAWPTSASTKVSVPSILPPVASGTPNSVVRETEALQGRTDAGNKSEVYVRGMRIKSVSDYIDALLAKDRAMNAVRTGSIRAPDRMDHAAVPRRRNATGPIVLNTPTPTRSLGKVKLRYFFRSETRLSDFIVRAKLQTGTFGVVYRVEDKSTSQIMALKVIKKHAGTYEDLEQCRVELNAMKRLMGDPHCVQVEAGFQDEQYLYLALAFYTGGDLHDLLDTCERRGLPVDHARRFTAELLVGVHHLHRQGIIHRDLKPSNILIDSQGHLVIADLGLAKVFPLEDPDSFSPYNPTGTFASLSQAPYLTNLKCGTLRYMAPEVILDIKYGFAVDFWAVGVMLYEMLVGMPPWIEDDDSDPSIAKIAKAIVESEPYFVCDFDPEAKDLLRRMLRKRVQSRPLYEPMLHHPFFASIDWKQVEKRSLPPVRAPVVREQDNSSIRPISFSKCRPSSDPLPNFNFISPTLKRQRHQAQSPWRIKAKKSMQGLQKVAAKIFSRRPTSETWRSATTLVGNDNMRAEYASGPAGVSTNSMFQHHMRRDSPLDEHVHESFIDDIAKEKPRPTPNNVRVTPSPSPAVISSGTTLVGSATHQSPKKVRSSPSSGFKRWIHRLLHPVPVTHVLVGDERKTLDLTA</sequence>
<dbReference type="AlphaFoldDB" id="A0A1J8QY05"/>
<accession>A0A1J8QY05</accession>
<name>A0A1J8QY05_9AGAM</name>
<evidence type="ECO:0000313" key="9">
    <source>
        <dbReference type="Proteomes" id="UP000183567"/>
    </source>
</evidence>
<evidence type="ECO:0000256" key="2">
    <source>
        <dbReference type="ARBA" id="ARBA00022679"/>
    </source>
</evidence>
<dbReference type="SUPFAM" id="SSF56112">
    <property type="entry name" value="Protein kinase-like (PK-like)"/>
    <property type="match status" value="1"/>
</dbReference>
<dbReference type="GO" id="GO:0005524">
    <property type="term" value="F:ATP binding"/>
    <property type="evidence" value="ECO:0007669"/>
    <property type="project" value="UniProtKB-KW"/>
</dbReference>
<dbReference type="Pfam" id="PF00069">
    <property type="entry name" value="Pkinase"/>
    <property type="match status" value="1"/>
</dbReference>
<evidence type="ECO:0000256" key="1">
    <source>
        <dbReference type="ARBA" id="ARBA00022527"/>
    </source>
</evidence>
<evidence type="ECO:0000259" key="7">
    <source>
        <dbReference type="PROSITE" id="PS50011"/>
    </source>
</evidence>
<dbReference type="STRING" id="180088.A0A1J8QY05"/>
<dbReference type="SMART" id="SM00220">
    <property type="entry name" value="S_TKc"/>
    <property type="match status" value="1"/>
</dbReference>
<dbReference type="Gene3D" id="1.10.510.10">
    <property type="entry name" value="Transferase(Phosphotransferase) domain 1"/>
    <property type="match status" value="1"/>
</dbReference>
<proteinExistence type="predicted"/>
<keyword evidence="9" id="KW-1185">Reference proteome</keyword>
<keyword evidence="5" id="KW-0067">ATP-binding</keyword>
<dbReference type="EMBL" id="LVVM01002514">
    <property type="protein sequence ID" value="OJA16524.1"/>
    <property type="molecule type" value="Genomic_DNA"/>
</dbReference>
<dbReference type="Gene3D" id="3.30.200.20">
    <property type="entry name" value="Phosphorylase Kinase, domain 1"/>
    <property type="match status" value="1"/>
</dbReference>
<dbReference type="InterPro" id="IPR008271">
    <property type="entry name" value="Ser/Thr_kinase_AS"/>
</dbReference>
<gene>
    <name evidence="8" type="ORF">AZE42_00639</name>
</gene>
<dbReference type="PANTHER" id="PTHR24351">
    <property type="entry name" value="RIBOSOMAL PROTEIN S6 KINASE"/>
    <property type="match status" value="1"/>
</dbReference>
<reference evidence="8 9" key="1">
    <citation type="submission" date="2016-03" db="EMBL/GenBank/DDBJ databases">
        <title>Comparative genomics of the ectomycorrhizal sister species Rhizopogon vinicolor and Rhizopogon vesiculosus (Basidiomycota: Boletales) reveals a divergence of the mating type B locus.</title>
        <authorList>
            <person name="Mujic A.B."/>
            <person name="Kuo A."/>
            <person name="Tritt A."/>
            <person name="Lipzen A."/>
            <person name="Chen C."/>
            <person name="Johnson J."/>
            <person name="Sharma A."/>
            <person name="Barry K."/>
            <person name="Grigoriev I.V."/>
            <person name="Spatafora J.W."/>
        </authorList>
    </citation>
    <scope>NUCLEOTIDE SEQUENCE [LARGE SCALE GENOMIC DNA]</scope>
    <source>
        <strain evidence="8 9">AM-OR11-056</strain>
    </source>
</reference>
<keyword evidence="4" id="KW-0418">Kinase</keyword>